<evidence type="ECO:0000256" key="3">
    <source>
        <dbReference type="ARBA" id="ARBA00023242"/>
    </source>
</evidence>
<dbReference type="AlphaFoldDB" id="A0A418APP3"/>
<proteinExistence type="predicted"/>
<reference evidence="6 7" key="1">
    <citation type="submission" date="2018-08" db="EMBL/GenBank/DDBJ databases">
        <title>Aphanomyces genome sequencing and annotation.</title>
        <authorList>
            <person name="Minardi D."/>
            <person name="Oidtmann B."/>
            <person name="Van Der Giezen M."/>
            <person name="Studholme D.J."/>
        </authorList>
    </citation>
    <scope>NUCLEOTIDE SEQUENCE [LARGE SCALE GENOMIC DNA]</scope>
    <source>
        <strain evidence="6 7">NJM0002</strain>
    </source>
</reference>
<dbReference type="InterPro" id="IPR036420">
    <property type="entry name" value="BRCT_dom_sf"/>
</dbReference>
<dbReference type="CDD" id="cd18432">
    <property type="entry name" value="BRCT_PAXIP1_rpt6_like"/>
    <property type="match status" value="1"/>
</dbReference>
<keyword evidence="2" id="KW-0227">DNA damage</keyword>
<keyword evidence="3" id="KW-0539">Nucleus</keyword>
<dbReference type="Pfam" id="PF16589">
    <property type="entry name" value="BRCT_2"/>
    <property type="match status" value="1"/>
</dbReference>
<keyword evidence="7" id="KW-1185">Reference proteome</keyword>
<dbReference type="InterPro" id="IPR051579">
    <property type="entry name" value="DDR_Transcriptional_Reg"/>
</dbReference>
<protein>
    <recommendedName>
        <fullName evidence="5">BRCT domain-containing protein</fullName>
    </recommendedName>
</protein>
<feature type="compositionally biased region" description="Acidic residues" evidence="4">
    <location>
        <begin position="181"/>
        <end position="192"/>
    </location>
</feature>
<dbReference type="InterPro" id="IPR001357">
    <property type="entry name" value="BRCT_dom"/>
</dbReference>
<organism evidence="6 7">
    <name type="scientific">Aphanomyces invadans</name>
    <dbReference type="NCBI Taxonomy" id="157072"/>
    <lineage>
        <taxon>Eukaryota</taxon>
        <taxon>Sar</taxon>
        <taxon>Stramenopiles</taxon>
        <taxon>Oomycota</taxon>
        <taxon>Saprolegniomycetes</taxon>
        <taxon>Saprolegniales</taxon>
        <taxon>Verrucalvaceae</taxon>
        <taxon>Aphanomyces</taxon>
    </lineage>
</organism>
<evidence type="ECO:0000256" key="1">
    <source>
        <dbReference type="ARBA" id="ARBA00004123"/>
    </source>
</evidence>
<dbReference type="PANTHER" id="PTHR23196">
    <property type="entry name" value="PAX TRANSCRIPTION ACTIVATION DOMAIN INTERACTING PROTEIN"/>
    <property type="match status" value="1"/>
</dbReference>
<evidence type="ECO:0000256" key="4">
    <source>
        <dbReference type="SAM" id="MobiDB-lite"/>
    </source>
</evidence>
<accession>A0A418APP3</accession>
<evidence type="ECO:0000259" key="5">
    <source>
        <dbReference type="PROSITE" id="PS50172"/>
    </source>
</evidence>
<feature type="compositionally biased region" description="Low complexity" evidence="4">
    <location>
        <begin position="141"/>
        <end position="152"/>
    </location>
</feature>
<dbReference type="PANTHER" id="PTHR23196:SF1">
    <property type="entry name" value="PAX-INTERACTING PROTEIN 1"/>
    <property type="match status" value="1"/>
</dbReference>
<feature type="compositionally biased region" description="Low complexity" evidence="4">
    <location>
        <begin position="14"/>
        <end position="24"/>
    </location>
</feature>
<dbReference type="Gene3D" id="3.40.50.10190">
    <property type="entry name" value="BRCT domain"/>
    <property type="match status" value="2"/>
</dbReference>
<evidence type="ECO:0000313" key="7">
    <source>
        <dbReference type="Proteomes" id="UP000285060"/>
    </source>
</evidence>
<dbReference type="SMART" id="SM00292">
    <property type="entry name" value="BRCT"/>
    <property type="match status" value="2"/>
</dbReference>
<comment type="subcellular location">
    <subcellularLocation>
        <location evidence="1">Nucleus</location>
    </subcellularLocation>
</comment>
<feature type="region of interest" description="Disordered" evidence="4">
    <location>
        <begin position="1"/>
        <end position="31"/>
    </location>
</feature>
<feature type="compositionally biased region" description="Low complexity" evidence="4">
    <location>
        <begin position="161"/>
        <end position="173"/>
    </location>
</feature>
<dbReference type="EMBL" id="QUSY01000829">
    <property type="protein sequence ID" value="RHY27149.1"/>
    <property type="molecule type" value="Genomic_DNA"/>
</dbReference>
<dbReference type="PROSITE" id="PS50172">
    <property type="entry name" value="BRCT"/>
    <property type="match status" value="1"/>
</dbReference>
<comment type="caution">
    <text evidence="6">The sequence shown here is derived from an EMBL/GenBank/DDBJ whole genome shotgun (WGS) entry which is preliminary data.</text>
</comment>
<name>A0A418APP3_9STRA</name>
<dbReference type="GO" id="GO:0005634">
    <property type="term" value="C:nucleus"/>
    <property type="evidence" value="ECO:0007669"/>
    <property type="project" value="UniProtKB-SubCell"/>
</dbReference>
<feature type="domain" description="BRCT" evidence="5">
    <location>
        <begin position="265"/>
        <end position="329"/>
    </location>
</feature>
<sequence length="462" mass="50091">MDAPPTDNDDTIADDTTAGTEAGPQNTPSQWQKHYVGLDQPLQPASPPRALPLCTYDEDETQIQFCSNVISQEVGSPMHHSKKSTIAARYTFVFNDVYNVDVMQLAEVELPLNKFDYELGDGESSNESEDLWAGGDATLEQQQQTSETSLHTQRADATSMADPLADAPEDPAATDTGNVDTEVEDNEGDDELATPATVKSPAPCPSPIINTDAAAECISSGSTKAQLIRIVLTGLDPAPLMRKVAVITFPMTKMPLSFSRSIVQIEAIQGAVFEEDVSLGTHLVAPTNELKRTLKMLCGISTCQHIVGEKWLTASAKQGRPVPEAPYCLHDPAKEAQWAFDLKSTMYHRHDRHLLFRGRVFYIVPHKTILPAPSDLTKIIECAGGEVLPTGSSSTAHDDGVIVIASAEALAVKSIRKKLGKLIDAPMHTPELILSGVLQQSLDLTKHRVGIQHSMAASKRKR</sequence>
<evidence type="ECO:0000313" key="6">
    <source>
        <dbReference type="EMBL" id="RHY27149.1"/>
    </source>
</evidence>
<dbReference type="GO" id="GO:0006974">
    <property type="term" value="P:DNA damage response"/>
    <property type="evidence" value="ECO:0007669"/>
    <property type="project" value="UniProtKB-KW"/>
</dbReference>
<dbReference type="Proteomes" id="UP000285060">
    <property type="component" value="Unassembled WGS sequence"/>
</dbReference>
<feature type="region of interest" description="Disordered" evidence="4">
    <location>
        <begin position="141"/>
        <end position="204"/>
    </location>
</feature>
<gene>
    <name evidence="6" type="ORF">DYB32_007009</name>
</gene>
<dbReference type="VEuPathDB" id="FungiDB:H310_00866"/>
<dbReference type="SUPFAM" id="SSF52113">
    <property type="entry name" value="BRCT domain"/>
    <property type="match status" value="1"/>
</dbReference>
<evidence type="ECO:0000256" key="2">
    <source>
        <dbReference type="ARBA" id="ARBA00022763"/>
    </source>
</evidence>